<evidence type="ECO:0000313" key="1">
    <source>
        <dbReference type="EMBL" id="KAI3377000.1"/>
    </source>
</evidence>
<protein>
    <submittedName>
        <fullName evidence="1">Uncharacterized protein</fullName>
    </submittedName>
</protein>
<gene>
    <name evidence="1" type="ORF">L3Q82_000225</name>
</gene>
<keyword evidence="2" id="KW-1185">Reference proteome</keyword>
<name>A0ACB8X9K8_9TELE</name>
<accession>A0ACB8X9K8</accession>
<evidence type="ECO:0000313" key="2">
    <source>
        <dbReference type="Proteomes" id="UP000831701"/>
    </source>
</evidence>
<reference evidence="1" key="1">
    <citation type="submission" date="2022-04" db="EMBL/GenBank/DDBJ databases">
        <title>Jade perch genome.</title>
        <authorList>
            <person name="Chao B."/>
        </authorList>
    </citation>
    <scope>NUCLEOTIDE SEQUENCE</scope>
    <source>
        <strain evidence="1">CB-2022</strain>
    </source>
</reference>
<comment type="caution">
    <text evidence="1">The sequence shown here is derived from an EMBL/GenBank/DDBJ whole genome shotgun (WGS) entry which is preliminary data.</text>
</comment>
<dbReference type="Proteomes" id="UP000831701">
    <property type="component" value="Chromosome 1"/>
</dbReference>
<sequence length="66" mass="7042">MKLAKLPKDRGITILSLSLGRSTLGKGTGEENSADKSSPLGFRRNNAVFIVRSWNTGPALYPPQGA</sequence>
<proteinExistence type="predicted"/>
<dbReference type="EMBL" id="CM041531">
    <property type="protein sequence ID" value="KAI3377000.1"/>
    <property type="molecule type" value="Genomic_DNA"/>
</dbReference>
<organism evidence="1 2">
    <name type="scientific">Scortum barcoo</name>
    <name type="common">barcoo grunter</name>
    <dbReference type="NCBI Taxonomy" id="214431"/>
    <lineage>
        <taxon>Eukaryota</taxon>
        <taxon>Metazoa</taxon>
        <taxon>Chordata</taxon>
        <taxon>Craniata</taxon>
        <taxon>Vertebrata</taxon>
        <taxon>Euteleostomi</taxon>
        <taxon>Actinopterygii</taxon>
        <taxon>Neopterygii</taxon>
        <taxon>Teleostei</taxon>
        <taxon>Neoteleostei</taxon>
        <taxon>Acanthomorphata</taxon>
        <taxon>Eupercaria</taxon>
        <taxon>Centrarchiformes</taxon>
        <taxon>Terapontoidei</taxon>
        <taxon>Terapontidae</taxon>
        <taxon>Scortum</taxon>
    </lineage>
</organism>